<accession>A0A7W3JJ47</accession>
<sequence>MTDPTPSRRDELIGAALADDLSPDERVELDALRAADPGIDAELAALAGVTGRLADLGAVDGWHEAEPDDALRRRIAAIGVPGAGPEEARLTTPHPVAPRGRVAPTRRRRALLAVLGAAACLAVGAGAGALIATPRDSHVEGPAGTLGAIEHVSFVGAPSGVEVDGDVVAHTWGTETVLTVEGLPSGDPFTVVVVGDDGREYASGTFLGSDVTIDCSLNAAVLREHVSAVEIRGADGSDIAVAEVPAVEA</sequence>
<dbReference type="EMBL" id="BJUV01000003">
    <property type="protein sequence ID" value="GEK82207.1"/>
    <property type="molecule type" value="Genomic_DNA"/>
</dbReference>
<dbReference type="EMBL" id="JACGWW010000002">
    <property type="protein sequence ID" value="MBA8813819.1"/>
    <property type="molecule type" value="Genomic_DNA"/>
</dbReference>
<dbReference type="Proteomes" id="UP000321154">
    <property type="component" value="Unassembled WGS sequence"/>
</dbReference>
<keyword evidence="1" id="KW-0472">Membrane</keyword>
<gene>
    <name evidence="3" type="ORF">FB463_002068</name>
    <name evidence="2" type="ORF">FFA01_05160</name>
</gene>
<name>A0A7W3JJ47_9MICO</name>
<dbReference type="OrthoDB" id="5242431at2"/>
<evidence type="ECO:0000313" key="5">
    <source>
        <dbReference type="Proteomes" id="UP000522688"/>
    </source>
</evidence>
<evidence type="ECO:0000313" key="4">
    <source>
        <dbReference type="Proteomes" id="UP000321154"/>
    </source>
</evidence>
<feature type="transmembrane region" description="Helical" evidence="1">
    <location>
        <begin position="110"/>
        <end position="132"/>
    </location>
</feature>
<dbReference type="Proteomes" id="UP000522688">
    <property type="component" value="Unassembled WGS sequence"/>
</dbReference>
<keyword evidence="1" id="KW-1133">Transmembrane helix</keyword>
<reference evidence="2 4" key="1">
    <citation type="submission" date="2019-07" db="EMBL/GenBank/DDBJ databases">
        <title>Whole genome shotgun sequence of Frigoribacterium faeni NBRC 103066.</title>
        <authorList>
            <person name="Hosoyama A."/>
            <person name="Uohara A."/>
            <person name="Ohji S."/>
            <person name="Ichikawa N."/>
        </authorList>
    </citation>
    <scope>NUCLEOTIDE SEQUENCE [LARGE SCALE GENOMIC DNA]</scope>
    <source>
        <strain evidence="2 4">NBRC 103066</strain>
    </source>
</reference>
<evidence type="ECO:0000313" key="2">
    <source>
        <dbReference type="EMBL" id="GEK82207.1"/>
    </source>
</evidence>
<proteinExistence type="predicted"/>
<dbReference type="RefSeq" id="WP_146852666.1">
    <property type="nucleotide sequence ID" value="NZ_BAAAHR010000003.1"/>
</dbReference>
<keyword evidence="1" id="KW-0812">Transmembrane</keyword>
<evidence type="ECO:0000313" key="3">
    <source>
        <dbReference type="EMBL" id="MBA8813819.1"/>
    </source>
</evidence>
<evidence type="ECO:0008006" key="6">
    <source>
        <dbReference type="Google" id="ProtNLM"/>
    </source>
</evidence>
<protein>
    <recommendedName>
        <fullName evidence="6">Anti-sigma factor</fullName>
    </recommendedName>
</protein>
<comment type="caution">
    <text evidence="3">The sequence shown here is derived from an EMBL/GenBank/DDBJ whole genome shotgun (WGS) entry which is preliminary data.</text>
</comment>
<evidence type="ECO:0000256" key="1">
    <source>
        <dbReference type="SAM" id="Phobius"/>
    </source>
</evidence>
<keyword evidence="4" id="KW-1185">Reference proteome</keyword>
<dbReference type="AlphaFoldDB" id="A0A7W3JJ47"/>
<organism evidence="3 5">
    <name type="scientific">Frigoribacterium faeni</name>
    <dbReference type="NCBI Taxonomy" id="145483"/>
    <lineage>
        <taxon>Bacteria</taxon>
        <taxon>Bacillati</taxon>
        <taxon>Actinomycetota</taxon>
        <taxon>Actinomycetes</taxon>
        <taxon>Micrococcales</taxon>
        <taxon>Microbacteriaceae</taxon>
        <taxon>Frigoribacterium</taxon>
    </lineage>
</organism>
<reference evidence="3 5" key="2">
    <citation type="submission" date="2020-07" db="EMBL/GenBank/DDBJ databases">
        <title>Sequencing the genomes of 1000 actinobacteria strains.</title>
        <authorList>
            <person name="Klenk H.-P."/>
        </authorList>
    </citation>
    <scope>NUCLEOTIDE SEQUENCE [LARGE SCALE GENOMIC DNA]</scope>
    <source>
        <strain evidence="3 5">DSM 10309</strain>
    </source>
</reference>